<name>W7EU77_BIPV3</name>
<organism evidence="2 3">
    <name type="scientific">Bipolaris victoriae (strain FI3)</name>
    <name type="common">Victoria blight of oats agent</name>
    <name type="synonym">Cochliobolus victoriae</name>
    <dbReference type="NCBI Taxonomy" id="930091"/>
    <lineage>
        <taxon>Eukaryota</taxon>
        <taxon>Fungi</taxon>
        <taxon>Dikarya</taxon>
        <taxon>Ascomycota</taxon>
        <taxon>Pezizomycotina</taxon>
        <taxon>Dothideomycetes</taxon>
        <taxon>Pleosporomycetidae</taxon>
        <taxon>Pleosporales</taxon>
        <taxon>Pleosporineae</taxon>
        <taxon>Pleosporaceae</taxon>
        <taxon>Bipolaris</taxon>
    </lineage>
</organism>
<keyword evidence="1" id="KW-1133">Transmembrane helix</keyword>
<feature type="non-terminal residue" evidence="2">
    <location>
        <position position="1"/>
    </location>
</feature>
<evidence type="ECO:0000313" key="3">
    <source>
        <dbReference type="Proteomes" id="UP000054337"/>
    </source>
</evidence>
<feature type="transmembrane region" description="Helical" evidence="1">
    <location>
        <begin position="12"/>
        <end position="34"/>
    </location>
</feature>
<evidence type="ECO:0000313" key="2">
    <source>
        <dbReference type="EMBL" id="EUN31746.1"/>
    </source>
</evidence>
<keyword evidence="3" id="KW-1185">Reference proteome</keyword>
<evidence type="ECO:0000256" key="1">
    <source>
        <dbReference type="SAM" id="Phobius"/>
    </source>
</evidence>
<dbReference type="RefSeq" id="XP_014561350.1">
    <property type="nucleotide sequence ID" value="XM_014705864.1"/>
</dbReference>
<dbReference type="Proteomes" id="UP000054337">
    <property type="component" value="Unassembled WGS sequence"/>
</dbReference>
<accession>W7EU77</accession>
<dbReference type="AlphaFoldDB" id="W7EU77"/>
<protein>
    <submittedName>
        <fullName evidence="2">Uncharacterized protein</fullName>
    </submittedName>
</protein>
<keyword evidence="1" id="KW-0472">Membrane</keyword>
<dbReference type="HOGENOM" id="CLU_2298247_0_0_1"/>
<proteinExistence type="predicted"/>
<reference evidence="2 3" key="1">
    <citation type="journal article" date="2013" name="PLoS Genet.">
        <title>Comparative genome structure, secondary metabolite, and effector coding capacity across Cochliobolus pathogens.</title>
        <authorList>
            <person name="Condon B.J."/>
            <person name="Leng Y."/>
            <person name="Wu D."/>
            <person name="Bushley K.E."/>
            <person name="Ohm R.A."/>
            <person name="Otillar R."/>
            <person name="Martin J."/>
            <person name="Schackwitz W."/>
            <person name="Grimwood J."/>
            <person name="MohdZainudin N."/>
            <person name="Xue C."/>
            <person name="Wang R."/>
            <person name="Manning V.A."/>
            <person name="Dhillon B."/>
            <person name="Tu Z.J."/>
            <person name="Steffenson B.J."/>
            <person name="Salamov A."/>
            <person name="Sun H."/>
            <person name="Lowry S."/>
            <person name="LaButti K."/>
            <person name="Han J."/>
            <person name="Copeland A."/>
            <person name="Lindquist E."/>
            <person name="Barry K."/>
            <person name="Schmutz J."/>
            <person name="Baker S.E."/>
            <person name="Ciuffetti L.M."/>
            <person name="Grigoriev I.V."/>
            <person name="Zhong S."/>
            <person name="Turgeon B.G."/>
        </authorList>
    </citation>
    <scope>NUCLEOTIDE SEQUENCE [LARGE SCALE GENOMIC DNA]</scope>
    <source>
        <strain evidence="2 3">FI3</strain>
    </source>
</reference>
<sequence length="101" mass="11426">DGPMEKRMSYVAFLNVLFFPTSCRCFFLVSPFSFHSRVDTSMMDLDGFVVPVKQTTADRYRNNPAGFVIDENTSCPCSCPPQKLTTLASPLICMIMSYMFI</sequence>
<dbReference type="GeneID" id="26258526"/>
<dbReference type="EMBL" id="KI968697">
    <property type="protein sequence ID" value="EUN31746.1"/>
    <property type="molecule type" value="Genomic_DNA"/>
</dbReference>
<gene>
    <name evidence="2" type="ORF">COCVIDRAFT_86728</name>
</gene>
<keyword evidence="1" id="KW-0812">Transmembrane</keyword>